<accession>A0A1S8KL70</accession>
<dbReference type="Gene3D" id="3.40.50.620">
    <property type="entry name" value="HUPs"/>
    <property type="match status" value="1"/>
</dbReference>
<comment type="caution">
    <text evidence="3">The sequence shown here is derived from an EMBL/GenBank/DDBJ whole genome shotgun (WGS) entry which is preliminary data.</text>
</comment>
<sequence length="427" mass="50634">MRQYNDQNVLEASIDRLRWTFNTFESVYFSVSGGKDSSVMIQLANQVAEEMNVQFDVLYIDLEAQFQATLNHIDELKQLPQIRNFYHIALPLALRNAVTQLRPKWICWDKDEKKQWIRSMPKDAINEDNHPFDFFHVGMEFEEFIIDFARWYSDKYGFTGCGVGIRTQESLNRWRTLASDKKQTVDGHQWTTIVKDGTESLNVANIYPIYDFTTEDIWGAVSQLNLKQNIIYEMMYKNGVSIHEQRLCQPFGDDQRNGLDQYRALEPDTWEKLLNRVDGVNYGNIYARTSALGNMKSMKPDHLNWEEYAIFLLESIGLYNEELMHHYTEKINKFMAWYEEKEGIPLADIPQTADKKLESRKKAISWRRIARALERNDFYMKRLSFSQNKSDEEKLKLMMNKYDNLLDVKQTNDKHLREFYQKEMQTL</sequence>
<dbReference type="EMBL" id="MUYF01000003">
    <property type="protein sequence ID" value="OOL80499.1"/>
    <property type="molecule type" value="Genomic_DNA"/>
</dbReference>
<dbReference type="SUPFAM" id="SSF52402">
    <property type="entry name" value="Adenine nucleotide alpha hydrolases-like"/>
    <property type="match status" value="1"/>
</dbReference>
<dbReference type="GO" id="GO:0071453">
    <property type="term" value="P:cellular response to oxygen levels"/>
    <property type="evidence" value="ECO:0007669"/>
    <property type="project" value="TreeGrafter"/>
</dbReference>
<dbReference type="Pfam" id="PF11922">
    <property type="entry name" value="DUF3440"/>
    <property type="match status" value="1"/>
</dbReference>
<dbReference type="PANTHER" id="PTHR30083:SF0">
    <property type="entry name" value="3'-PHOSPHOADENOSINE 5'-PHOSPHOSULFATE SULFOTRANSFERASE (PAPS REDUCTASE)_FAD SYNTHETASE"/>
    <property type="match status" value="1"/>
</dbReference>
<feature type="domain" description="Phosphoadenosine phosphosulphate reductase" evidence="1">
    <location>
        <begin position="28"/>
        <end position="236"/>
    </location>
</feature>
<evidence type="ECO:0000259" key="1">
    <source>
        <dbReference type="Pfam" id="PF01507"/>
    </source>
</evidence>
<evidence type="ECO:0000313" key="3">
    <source>
        <dbReference type="EMBL" id="OOL80499.1"/>
    </source>
</evidence>
<dbReference type="EMBL" id="MUYF01000003">
    <property type="protein sequence ID" value="OOL80435.1"/>
    <property type="molecule type" value="Genomic_DNA"/>
</dbReference>
<evidence type="ECO:0000313" key="4">
    <source>
        <dbReference type="Proteomes" id="UP000190409"/>
    </source>
</evidence>
<dbReference type="InterPro" id="IPR014729">
    <property type="entry name" value="Rossmann-like_a/b/a_fold"/>
</dbReference>
<proteinExistence type="predicted"/>
<dbReference type="GO" id="GO:0003824">
    <property type="term" value="F:catalytic activity"/>
    <property type="evidence" value="ECO:0007669"/>
    <property type="project" value="InterPro"/>
</dbReference>
<protein>
    <submittedName>
        <fullName evidence="3">Phosphoadenosine phosphosulfate reductase</fullName>
    </submittedName>
</protein>
<dbReference type="Pfam" id="PF01507">
    <property type="entry name" value="PAPS_reduct"/>
    <property type="match status" value="1"/>
</dbReference>
<reference evidence="3 4" key="1">
    <citation type="submission" date="2017-01" db="EMBL/GenBank/DDBJ databases">
        <title>Complete Genome Sequence of Dolosigranulum pigrum isolated from a Patient with interstitial lung disease.</title>
        <authorList>
            <person name="Mukhopadhyay R."/>
            <person name="Joaquin J."/>
            <person name="Hogue R."/>
            <person name="Fitzgerald S."/>
            <person name="Jospin G."/>
            <person name="Eisen J.A."/>
            <person name="Chaturvedi V."/>
        </authorList>
    </citation>
    <scope>NUCLEOTIDE SEQUENCE [LARGE SCALE GENOMIC DNA]</scope>
    <source>
        <strain evidence="3 4">15S00348</strain>
    </source>
</reference>
<name>A0A1S8KL70_9LACT</name>
<dbReference type="AlphaFoldDB" id="A0A1S8KL70"/>
<dbReference type="InterPro" id="IPR021845">
    <property type="entry name" value="DUF3440"/>
</dbReference>
<dbReference type="PANTHER" id="PTHR30083">
    <property type="entry name" value="TRANSCRIPTIONAL REGULATOR-RELATED"/>
    <property type="match status" value="1"/>
</dbReference>
<gene>
    <name evidence="2" type="ORF">BWX42_00295</name>
    <name evidence="3" type="ORF">BWX42_00675</name>
</gene>
<organism evidence="3 4">
    <name type="scientific">Dolosigranulum pigrum</name>
    <dbReference type="NCBI Taxonomy" id="29394"/>
    <lineage>
        <taxon>Bacteria</taxon>
        <taxon>Bacillati</taxon>
        <taxon>Bacillota</taxon>
        <taxon>Bacilli</taxon>
        <taxon>Lactobacillales</taxon>
        <taxon>Carnobacteriaceae</taxon>
        <taxon>Dolosigranulum</taxon>
    </lineage>
</organism>
<dbReference type="InterPro" id="IPR002500">
    <property type="entry name" value="PAPS_reduct_dom"/>
</dbReference>
<dbReference type="Proteomes" id="UP000190409">
    <property type="component" value="Unassembled WGS sequence"/>
</dbReference>
<evidence type="ECO:0000313" key="2">
    <source>
        <dbReference type="EMBL" id="OOL80435.1"/>
    </source>
</evidence>